<evidence type="ECO:0000313" key="3">
    <source>
        <dbReference type="Proteomes" id="UP000288058"/>
    </source>
</evidence>
<keyword evidence="3" id="KW-1185">Reference proteome</keyword>
<dbReference type="Proteomes" id="UP000288058">
    <property type="component" value="Unassembled WGS sequence"/>
</dbReference>
<evidence type="ECO:0000313" key="2">
    <source>
        <dbReference type="EMBL" id="RUO71799.1"/>
    </source>
</evidence>
<organism evidence="2 3">
    <name type="scientific">Idiomarina ramblicola</name>
    <dbReference type="NCBI Taxonomy" id="263724"/>
    <lineage>
        <taxon>Bacteria</taxon>
        <taxon>Pseudomonadati</taxon>
        <taxon>Pseudomonadota</taxon>
        <taxon>Gammaproteobacteria</taxon>
        <taxon>Alteromonadales</taxon>
        <taxon>Idiomarinaceae</taxon>
        <taxon>Idiomarina</taxon>
    </lineage>
</organism>
<gene>
    <name evidence="2" type="ORF">CWI78_04590</name>
</gene>
<proteinExistence type="predicted"/>
<name>A0A432Z1T1_9GAMM</name>
<dbReference type="PROSITE" id="PS51257">
    <property type="entry name" value="PROKAR_LIPOPROTEIN"/>
    <property type="match status" value="1"/>
</dbReference>
<evidence type="ECO:0008006" key="4">
    <source>
        <dbReference type="Google" id="ProtNLM"/>
    </source>
</evidence>
<dbReference type="EMBL" id="PIQC01000003">
    <property type="protein sequence ID" value="RUO71799.1"/>
    <property type="molecule type" value="Genomic_DNA"/>
</dbReference>
<keyword evidence="1" id="KW-0732">Signal</keyword>
<evidence type="ECO:0000256" key="1">
    <source>
        <dbReference type="SAM" id="SignalP"/>
    </source>
</evidence>
<dbReference type="AlphaFoldDB" id="A0A432Z1T1"/>
<dbReference type="OrthoDB" id="6239412at2"/>
<protein>
    <recommendedName>
        <fullName evidence="4">Lipoprotein</fullName>
    </recommendedName>
</protein>
<accession>A0A432Z1T1</accession>
<feature type="signal peptide" evidence="1">
    <location>
        <begin position="1"/>
        <end position="20"/>
    </location>
</feature>
<comment type="caution">
    <text evidence="2">The sequence shown here is derived from an EMBL/GenBank/DDBJ whole genome shotgun (WGS) entry which is preliminary data.</text>
</comment>
<dbReference type="RefSeq" id="WP_126780713.1">
    <property type="nucleotide sequence ID" value="NZ_PIQC01000003.1"/>
</dbReference>
<sequence length="123" mass="13623">MKINILKSSLLLAAVAVSVAGCSNQSNDSDSWWHSSKNVDYLTPESADTIKYAQAGEALTIVDMSSKERDVVIDYRYFAASGRDCLRVHEQQQKQELVICQYDNKKWGVSRSFGVDGSAEGLQ</sequence>
<feature type="chain" id="PRO_5019077195" description="Lipoprotein" evidence="1">
    <location>
        <begin position="21"/>
        <end position="123"/>
    </location>
</feature>
<reference evidence="3" key="1">
    <citation type="journal article" date="2018" name="Front. Microbiol.">
        <title>Genome-Based Analysis Reveals the Taxonomy and Diversity of the Family Idiomarinaceae.</title>
        <authorList>
            <person name="Liu Y."/>
            <person name="Lai Q."/>
            <person name="Shao Z."/>
        </authorList>
    </citation>
    <scope>NUCLEOTIDE SEQUENCE [LARGE SCALE GENOMIC DNA]</scope>
    <source>
        <strain evidence="3">R22</strain>
    </source>
</reference>